<evidence type="ECO:0008006" key="4">
    <source>
        <dbReference type="Google" id="ProtNLM"/>
    </source>
</evidence>
<protein>
    <recommendedName>
        <fullName evidence="4">Secreted protein</fullName>
    </recommendedName>
</protein>
<evidence type="ECO:0000256" key="1">
    <source>
        <dbReference type="SAM" id="MobiDB-lite"/>
    </source>
</evidence>
<dbReference type="Proteomes" id="UP001066276">
    <property type="component" value="Chromosome 2_2"/>
</dbReference>
<name>A0AAV7URD3_PLEWA</name>
<reference evidence="2" key="1">
    <citation type="journal article" date="2022" name="bioRxiv">
        <title>Sequencing and chromosome-scale assembly of the giantPleurodeles waltlgenome.</title>
        <authorList>
            <person name="Brown T."/>
            <person name="Elewa A."/>
            <person name="Iarovenko S."/>
            <person name="Subramanian E."/>
            <person name="Araus A.J."/>
            <person name="Petzold A."/>
            <person name="Susuki M."/>
            <person name="Suzuki K.-i.T."/>
            <person name="Hayashi T."/>
            <person name="Toyoda A."/>
            <person name="Oliveira C."/>
            <person name="Osipova E."/>
            <person name="Leigh N.D."/>
            <person name="Simon A."/>
            <person name="Yun M.H."/>
        </authorList>
    </citation>
    <scope>NUCLEOTIDE SEQUENCE</scope>
    <source>
        <strain evidence="2">20211129_DDA</strain>
        <tissue evidence="2">Liver</tissue>
    </source>
</reference>
<keyword evidence="3" id="KW-1185">Reference proteome</keyword>
<proteinExistence type="predicted"/>
<evidence type="ECO:0000313" key="3">
    <source>
        <dbReference type="Proteomes" id="UP001066276"/>
    </source>
</evidence>
<gene>
    <name evidence="2" type="ORF">NDU88_000278</name>
</gene>
<sequence length="102" mass="10798">MTEEGVPPTGPERSVPAASLVRAAACLQCCCLTCAHRSDRRLVDSQRKSLEGGGGPASDGKLSPALQPEACRHHVGSARALEHGRASPVARKRRHEYTAAFP</sequence>
<comment type="caution">
    <text evidence="2">The sequence shown here is derived from an EMBL/GenBank/DDBJ whole genome shotgun (WGS) entry which is preliminary data.</text>
</comment>
<accession>A0AAV7URD3</accession>
<feature type="region of interest" description="Disordered" evidence="1">
    <location>
        <begin position="42"/>
        <end position="102"/>
    </location>
</feature>
<organism evidence="2 3">
    <name type="scientific">Pleurodeles waltl</name>
    <name type="common">Iberian ribbed newt</name>
    <dbReference type="NCBI Taxonomy" id="8319"/>
    <lineage>
        <taxon>Eukaryota</taxon>
        <taxon>Metazoa</taxon>
        <taxon>Chordata</taxon>
        <taxon>Craniata</taxon>
        <taxon>Vertebrata</taxon>
        <taxon>Euteleostomi</taxon>
        <taxon>Amphibia</taxon>
        <taxon>Batrachia</taxon>
        <taxon>Caudata</taxon>
        <taxon>Salamandroidea</taxon>
        <taxon>Salamandridae</taxon>
        <taxon>Pleurodelinae</taxon>
        <taxon>Pleurodeles</taxon>
    </lineage>
</organism>
<evidence type="ECO:0000313" key="2">
    <source>
        <dbReference type="EMBL" id="KAJ1190961.1"/>
    </source>
</evidence>
<dbReference type="AlphaFoldDB" id="A0AAV7URD3"/>
<dbReference type="EMBL" id="JANPWB010000004">
    <property type="protein sequence ID" value="KAJ1190961.1"/>
    <property type="molecule type" value="Genomic_DNA"/>
</dbReference>